<organism evidence="1">
    <name type="scientific">Serratia marcescens</name>
    <dbReference type="NCBI Taxonomy" id="615"/>
    <lineage>
        <taxon>Bacteria</taxon>
        <taxon>Pseudomonadati</taxon>
        <taxon>Pseudomonadota</taxon>
        <taxon>Gammaproteobacteria</taxon>
        <taxon>Enterobacterales</taxon>
        <taxon>Yersiniaceae</taxon>
        <taxon>Serratia</taxon>
    </lineage>
</organism>
<dbReference type="RefSeq" id="WP_172691694.1">
    <property type="nucleotide sequence ID" value="NZ_LT575491.1"/>
</dbReference>
<dbReference type="SUPFAM" id="SSF52540">
    <property type="entry name" value="P-loop containing nucleoside triphosphate hydrolases"/>
    <property type="match status" value="1"/>
</dbReference>
<name>A0A1C3HN15_SERMA</name>
<evidence type="ECO:0000313" key="1">
    <source>
        <dbReference type="EMBL" id="SAY46440.1"/>
    </source>
</evidence>
<reference evidence="1" key="1">
    <citation type="submission" date="2016-05" db="EMBL/GenBank/DDBJ databases">
        <authorList>
            <person name="Lavstsen T."/>
            <person name="Jespersen J.S."/>
        </authorList>
    </citation>
    <scope>NUCLEOTIDE SEQUENCE</scope>
    <source>
        <strain evidence="1">PWN146_assembly</strain>
    </source>
</reference>
<dbReference type="InterPro" id="IPR027417">
    <property type="entry name" value="P-loop_NTPase"/>
</dbReference>
<proteinExistence type="predicted"/>
<dbReference type="AlphaFoldDB" id="A0A1C3HN15"/>
<protein>
    <submittedName>
        <fullName evidence="1">Uncharacterized protein</fullName>
    </submittedName>
</protein>
<dbReference type="EMBL" id="LT575491">
    <property type="protein sequence ID" value="SAY46440.1"/>
    <property type="molecule type" value="Genomic_DNA"/>
</dbReference>
<gene>
    <name evidence="1" type="ORF">PWN146_05209</name>
</gene>
<sequence>MNNNDKPNIWYFDDFPIVGSAFAEAGNMIVYGRTGAGKTTLLQGVIGRYTDGNSEQGHNGEPVE</sequence>
<accession>A0A1C3HN15</accession>